<evidence type="ECO:0000256" key="2">
    <source>
        <dbReference type="ARBA" id="ARBA00023054"/>
    </source>
</evidence>
<keyword evidence="4" id="KW-0812">Transmembrane</keyword>
<keyword evidence="4" id="KW-0472">Membrane</keyword>
<keyword evidence="2 3" id="KW-0175">Coiled coil</keyword>
<dbReference type="SUPFAM" id="SSF111369">
    <property type="entry name" value="HlyD-like secretion proteins"/>
    <property type="match status" value="3"/>
</dbReference>
<evidence type="ECO:0000256" key="3">
    <source>
        <dbReference type="SAM" id="Coils"/>
    </source>
</evidence>
<protein>
    <submittedName>
        <fullName evidence="8">Secretion protein HlyD</fullName>
    </submittedName>
</protein>
<dbReference type="Pfam" id="PF25954">
    <property type="entry name" value="Beta-barrel_RND_2"/>
    <property type="match status" value="1"/>
</dbReference>
<accession>A0A5J4KZF8</accession>
<keyword evidence="4" id="KW-1133">Transmembrane helix</keyword>
<dbReference type="PANTHER" id="PTHR32347:SF23">
    <property type="entry name" value="BLL5650 PROTEIN"/>
    <property type="match status" value="1"/>
</dbReference>
<evidence type="ECO:0000256" key="4">
    <source>
        <dbReference type="SAM" id="Phobius"/>
    </source>
</evidence>
<feature type="transmembrane region" description="Helical" evidence="4">
    <location>
        <begin position="9"/>
        <end position="26"/>
    </location>
</feature>
<name>A0A5J4KZF8_9ZZZZ</name>
<feature type="coiled-coil region" evidence="3">
    <location>
        <begin position="173"/>
        <end position="235"/>
    </location>
</feature>
<dbReference type="InterPro" id="IPR058792">
    <property type="entry name" value="Beta-barrel_RND_2"/>
</dbReference>
<dbReference type="AlphaFoldDB" id="A0A5J4KZF8"/>
<dbReference type="Gene3D" id="2.40.50.100">
    <property type="match status" value="2"/>
</dbReference>
<reference evidence="8" key="1">
    <citation type="submission" date="2019-10" db="EMBL/GenBank/DDBJ databases">
        <title>Metagenomic sequencing of thiosulfate-disproportionating enrichment culture.</title>
        <authorList>
            <person name="Umezawa K."/>
            <person name="Kojima H."/>
            <person name="Fukui M."/>
        </authorList>
    </citation>
    <scope>NUCLEOTIDE SEQUENCE</scope>
    <source>
        <strain evidence="8">45J</strain>
    </source>
</reference>
<feature type="coiled-coil region" evidence="3">
    <location>
        <begin position="82"/>
        <end position="141"/>
    </location>
</feature>
<organism evidence="8">
    <name type="scientific">hot springs metagenome</name>
    <dbReference type="NCBI Taxonomy" id="433727"/>
    <lineage>
        <taxon>unclassified sequences</taxon>
        <taxon>metagenomes</taxon>
        <taxon>ecological metagenomes</taxon>
    </lineage>
</organism>
<dbReference type="Gene3D" id="1.10.287.470">
    <property type="entry name" value="Helix hairpin bin"/>
    <property type="match status" value="2"/>
</dbReference>
<evidence type="ECO:0000259" key="6">
    <source>
        <dbReference type="Pfam" id="PF25917"/>
    </source>
</evidence>
<evidence type="ECO:0000256" key="1">
    <source>
        <dbReference type="ARBA" id="ARBA00004196"/>
    </source>
</evidence>
<dbReference type="Gene3D" id="2.40.30.170">
    <property type="match status" value="1"/>
</dbReference>
<dbReference type="PANTHER" id="PTHR32347">
    <property type="entry name" value="EFFLUX SYSTEM COMPONENT YKNX-RELATED"/>
    <property type="match status" value="1"/>
</dbReference>
<comment type="subcellular location">
    <subcellularLocation>
        <location evidence="1">Cell envelope</location>
    </subcellularLocation>
</comment>
<evidence type="ECO:0000313" key="8">
    <source>
        <dbReference type="EMBL" id="GER92893.1"/>
    </source>
</evidence>
<dbReference type="PRINTS" id="PR01490">
    <property type="entry name" value="RTXTOXIND"/>
</dbReference>
<dbReference type="EMBL" id="BLAB01000001">
    <property type="protein sequence ID" value="GER92893.1"/>
    <property type="molecule type" value="Genomic_DNA"/>
</dbReference>
<dbReference type="GO" id="GO:0030313">
    <property type="term" value="C:cell envelope"/>
    <property type="evidence" value="ECO:0007669"/>
    <property type="project" value="UniProtKB-SubCell"/>
</dbReference>
<gene>
    <name evidence="8" type="ORF">A45J_0624</name>
</gene>
<feature type="domain" description="Multidrug resistance protein MdtA-like alpha-helical hairpin" evidence="5">
    <location>
        <begin position="129"/>
        <end position="197"/>
    </location>
</feature>
<proteinExistence type="predicted"/>
<dbReference type="Pfam" id="PF25876">
    <property type="entry name" value="HH_MFP_RND"/>
    <property type="match status" value="1"/>
</dbReference>
<dbReference type="Pfam" id="PF25917">
    <property type="entry name" value="BSH_RND"/>
    <property type="match status" value="1"/>
</dbReference>
<sequence length="367" mass="40639">MRKTNIRKLMIIFGALVVIASVAWFIRGKLLEKIPEGLIIASGRIEGREVTISPKIQGRLKSLLVDEGETVKKGQLLAEIVSDQLDARYANARENAALLKAQVEQAASDLSFTEQNTSASISAAEAAVNAARAQLQKAQSVFGKAKNDYERYSSLFQEQLISASAYDLAKMQYETGIADVSAAEKELKRAEANLKSALASKELVEVKKKQLKSAEANYRAALARLEEAYADLKETKIYSPSNGTILSRPVENGEVVNPGTPLYVMVDMDRLYVKVYVPEPDIGKLKLGNEARIYVDAFPQKTFNARITKIYEQAEFTPKAVETREERVKLVFGVELSVENPEGIVKPGMPADAVIRWKEGTQWIRPK</sequence>
<comment type="caution">
    <text evidence="8">The sequence shown here is derived from an EMBL/GenBank/DDBJ whole genome shotgun (WGS) entry which is preliminary data.</text>
</comment>
<evidence type="ECO:0000259" key="5">
    <source>
        <dbReference type="Pfam" id="PF25876"/>
    </source>
</evidence>
<dbReference type="InterPro" id="IPR058625">
    <property type="entry name" value="MdtA-like_BSH"/>
</dbReference>
<evidence type="ECO:0000259" key="7">
    <source>
        <dbReference type="Pfam" id="PF25954"/>
    </source>
</evidence>
<feature type="domain" description="Multidrug resistance protein MdtA-like barrel-sandwich hybrid" evidence="6">
    <location>
        <begin position="48"/>
        <end position="266"/>
    </location>
</feature>
<dbReference type="InterPro" id="IPR058624">
    <property type="entry name" value="MdtA-like_HH"/>
</dbReference>
<feature type="domain" description="CusB-like beta-barrel" evidence="7">
    <location>
        <begin position="272"/>
        <end position="353"/>
    </location>
</feature>
<dbReference type="InterPro" id="IPR050465">
    <property type="entry name" value="UPF0194_transport"/>
</dbReference>